<sequence length="221" mass="23715">METYLDKANPAGISVCTWGVETWEKLHGEGRALTKHTFHIGFCLIDGGHYSCVLAHTVQGQRAVEGTIVNWSADKPTPREVLEFYKNAQLSVPDRQDFQPREYAMGPSGFIHAGVSLVTVDSALVEGAGDGGPGPAQGGCMLQVANGSPALLRFASFDAFSIPYLAVYFFASGGVSTAGLRPVTVAGYSIKKEQERAAILPRNPGLIRASYRLGSKCRPLR</sequence>
<dbReference type="KEGG" id="mtm:MYCTH_2128713"/>
<reference evidence="1 2" key="1">
    <citation type="journal article" date="2011" name="Nat. Biotechnol.">
        <title>Comparative genomic analysis of the thermophilic biomass-degrading fungi Myceliophthora thermophila and Thielavia terrestris.</title>
        <authorList>
            <person name="Berka R.M."/>
            <person name="Grigoriev I.V."/>
            <person name="Otillar R."/>
            <person name="Salamov A."/>
            <person name="Grimwood J."/>
            <person name="Reid I."/>
            <person name="Ishmael N."/>
            <person name="John T."/>
            <person name="Darmond C."/>
            <person name="Moisan M.-C."/>
            <person name="Henrissat B."/>
            <person name="Coutinho P.M."/>
            <person name="Lombard V."/>
            <person name="Natvig D.O."/>
            <person name="Lindquist E."/>
            <person name="Schmutz J."/>
            <person name="Lucas S."/>
            <person name="Harris P."/>
            <person name="Powlowski J."/>
            <person name="Bellemare A."/>
            <person name="Taylor D."/>
            <person name="Butler G."/>
            <person name="de Vries R.P."/>
            <person name="Allijn I.E."/>
            <person name="van den Brink J."/>
            <person name="Ushinsky S."/>
            <person name="Storms R."/>
            <person name="Powell A.J."/>
            <person name="Paulsen I.T."/>
            <person name="Elbourne L.D.H."/>
            <person name="Baker S.E."/>
            <person name="Magnuson J."/>
            <person name="LaBoissiere S."/>
            <person name="Clutterbuck A.J."/>
            <person name="Martinez D."/>
            <person name="Wogulis M."/>
            <person name="de Leon A.L."/>
            <person name="Rey M.W."/>
            <person name="Tsang A."/>
        </authorList>
    </citation>
    <scope>NUCLEOTIDE SEQUENCE [LARGE SCALE GENOMIC DNA]</scope>
    <source>
        <strain evidence="2">ATCC 42464 / BCRC 31852 / DSM 1799</strain>
    </source>
</reference>
<dbReference type="AlphaFoldDB" id="G2QJ56"/>
<dbReference type="GeneID" id="11506748"/>
<proteinExistence type="predicted"/>
<dbReference type="EMBL" id="CP003006">
    <property type="protein sequence ID" value="AEO59631.1"/>
    <property type="molecule type" value="Genomic_DNA"/>
</dbReference>
<dbReference type="RefSeq" id="XP_003664876.1">
    <property type="nucleotide sequence ID" value="XM_003664828.1"/>
</dbReference>
<dbReference type="Proteomes" id="UP000007322">
    <property type="component" value="Chromosome 5"/>
</dbReference>
<dbReference type="InParanoid" id="G2QJ56"/>
<accession>G2QJ56</accession>
<evidence type="ECO:0000313" key="2">
    <source>
        <dbReference type="Proteomes" id="UP000007322"/>
    </source>
</evidence>
<organism evidence="1 2">
    <name type="scientific">Thermothelomyces thermophilus (strain ATCC 42464 / BCRC 31852 / DSM 1799)</name>
    <name type="common">Sporotrichum thermophile</name>
    <dbReference type="NCBI Taxonomy" id="573729"/>
    <lineage>
        <taxon>Eukaryota</taxon>
        <taxon>Fungi</taxon>
        <taxon>Dikarya</taxon>
        <taxon>Ascomycota</taxon>
        <taxon>Pezizomycotina</taxon>
        <taxon>Sordariomycetes</taxon>
        <taxon>Sordariomycetidae</taxon>
        <taxon>Sordariales</taxon>
        <taxon>Chaetomiaceae</taxon>
        <taxon>Thermothelomyces</taxon>
    </lineage>
</organism>
<dbReference type="eggNOG" id="ENOG502R81K">
    <property type="taxonomic scope" value="Eukaryota"/>
</dbReference>
<dbReference type="OrthoDB" id="5154035at2759"/>
<dbReference type="HOGENOM" id="CLU_1251436_0_0_1"/>
<name>G2QJ56_THET4</name>
<evidence type="ECO:0000313" key="1">
    <source>
        <dbReference type="EMBL" id="AEO59631.1"/>
    </source>
</evidence>
<protein>
    <submittedName>
        <fullName evidence="1">Uncharacterized protein</fullName>
    </submittedName>
</protein>
<dbReference type="VEuPathDB" id="FungiDB:MYCTH_2128713"/>
<keyword evidence="2" id="KW-1185">Reference proteome</keyword>
<gene>
    <name evidence="1" type="ORF">MYCTH_2128713</name>
</gene>